<dbReference type="PROSITE" id="PS50231">
    <property type="entry name" value="RICIN_B_LECTIN"/>
    <property type="match status" value="2"/>
</dbReference>
<dbReference type="AlphaFoldDB" id="A0A7Y9DIS7"/>
<dbReference type="Gene3D" id="2.80.10.50">
    <property type="match status" value="2"/>
</dbReference>
<dbReference type="Pfam" id="PF00652">
    <property type="entry name" value="Ricin_B_lectin"/>
    <property type="match status" value="1"/>
</dbReference>
<sequence length="495" mass="52947">MQDEGAALLLVMTSVLVTAALSVLVLGLVLSEMLPTRVQAKRTETLAVAQAGVDAATSQMRAAIGSYNSDNVPFGGKAKLPCSLTGTVGTQSYKVSITYYDTDPTELSAAEQKIREVTCTAGSGTQYVPSHAVITSEGLAPAVKGQAADVGNRKVKALYSFELDNGNIAGGIMWSGPGTKYCLQADSATVGAAVKYVASASCAFNNVKQMWVYHTDYTIVLASTWKGARLCLQGNTTADADVVLAACDPKKPAQLWSYEGGARFKGQNSSNTDYGSRCLGTGSNVADDAIAGKPLRNGSCASNAEWGSFAPDPSVGAGAASYQTHQIVNYFEFGRCMDVTNEDINYSLMIIYPCKQDPSGGTKLKWNHKWFYTENVAGKQNIYVLQNNDASKKYCLTASAASVADDNANLVFRTCDGRVEQQFTRYYKMPDYADSYTFVDFTDRCLSVGPKWNNGNFSRLVSAKCNGGSAQKWNAPQLISDPGVSGVREVQHDVS</sequence>
<accession>A0A7Y9DIS7</accession>
<evidence type="ECO:0000313" key="3">
    <source>
        <dbReference type="Proteomes" id="UP000521922"/>
    </source>
</evidence>
<dbReference type="EMBL" id="JACCBB010000001">
    <property type="protein sequence ID" value="NYD20819.1"/>
    <property type="molecule type" value="Genomic_DNA"/>
</dbReference>
<name>A0A7Y9DIS7_9ACTN</name>
<keyword evidence="3" id="KW-1185">Reference proteome</keyword>
<proteinExistence type="predicted"/>
<evidence type="ECO:0000313" key="2">
    <source>
        <dbReference type="EMBL" id="NYD20819.1"/>
    </source>
</evidence>
<gene>
    <name evidence="2" type="ORF">BJ968_000359</name>
</gene>
<comment type="caution">
    <text evidence="2">The sequence shown here is derived from an EMBL/GenBank/DDBJ whole genome shotgun (WGS) entry which is preliminary data.</text>
</comment>
<dbReference type="RefSeq" id="WP_179748702.1">
    <property type="nucleotide sequence ID" value="NZ_BAAAGN010000002.1"/>
</dbReference>
<dbReference type="InterPro" id="IPR035992">
    <property type="entry name" value="Ricin_B-like_lectins"/>
</dbReference>
<feature type="domain" description="Ricin B lectin" evidence="1">
    <location>
        <begin position="179"/>
        <end position="268"/>
    </location>
</feature>
<dbReference type="SUPFAM" id="SSF50370">
    <property type="entry name" value="Ricin B-like lectins"/>
    <property type="match status" value="2"/>
</dbReference>
<organism evidence="2 3">
    <name type="scientific">Kineococcus aurantiacus</name>
    <dbReference type="NCBI Taxonomy" id="37633"/>
    <lineage>
        <taxon>Bacteria</taxon>
        <taxon>Bacillati</taxon>
        <taxon>Actinomycetota</taxon>
        <taxon>Actinomycetes</taxon>
        <taxon>Kineosporiales</taxon>
        <taxon>Kineosporiaceae</taxon>
        <taxon>Kineococcus</taxon>
    </lineage>
</organism>
<evidence type="ECO:0000259" key="1">
    <source>
        <dbReference type="Pfam" id="PF00652"/>
    </source>
</evidence>
<dbReference type="Proteomes" id="UP000521922">
    <property type="component" value="Unassembled WGS sequence"/>
</dbReference>
<reference evidence="2 3" key="1">
    <citation type="submission" date="2020-07" db="EMBL/GenBank/DDBJ databases">
        <title>Sequencing the genomes of 1000 actinobacteria strains.</title>
        <authorList>
            <person name="Klenk H.-P."/>
        </authorList>
    </citation>
    <scope>NUCLEOTIDE SEQUENCE [LARGE SCALE GENOMIC DNA]</scope>
    <source>
        <strain evidence="2 3">DSM 7487</strain>
    </source>
</reference>
<protein>
    <recommendedName>
        <fullName evidence="1">Ricin B lectin domain-containing protein</fullName>
    </recommendedName>
</protein>
<dbReference type="CDD" id="cd00161">
    <property type="entry name" value="beta-trefoil_Ricin-like"/>
    <property type="match status" value="1"/>
</dbReference>
<dbReference type="InterPro" id="IPR000772">
    <property type="entry name" value="Ricin_B_lectin"/>
</dbReference>